<dbReference type="Pfam" id="PF08281">
    <property type="entry name" value="Sigma70_r4_2"/>
    <property type="match status" value="1"/>
</dbReference>
<dbReference type="InterPro" id="IPR007627">
    <property type="entry name" value="RNA_pol_sigma70_r2"/>
</dbReference>
<dbReference type="PANTHER" id="PTHR43133">
    <property type="entry name" value="RNA POLYMERASE ECF-TYPE SIGMA FACTO"/>
    <property type="match status" value="1"/>
</dbReference>
<feature type="domain" description="SnoaL-like" evidence="8">
    <location>
        <begin position="195"/>
        <end position="290"/>
    </location>
</feature>
<dbReference type="Pfam" id="PF12680">
    <property type="entry name" value="SnoaL_2"/>
    <property type="match status" value="1"/>
</dbReference>
<evidence type="ECO:0000313" key="9">
    <source>
        <dbReference type="EMBL" id="NRN67446.1"/>
    </source>
</evidence>
<keyword evidence="3" id="KW-0805">Transcription regulation</keyword>
<reference evidence="9 10" key="1">
    <citation type="submission" date="2020-01" db="EMBL/GenBank/DDBJ databases">
        <title>Kibdelosporangium persica a novel Actinomycetes from a hot desert in Iran.</title>
        <authorList>
            <person name="Safaei N."/>
            <person name="Zaburannyi N."/>
            <person name="Mueller R."/>
            <person name="Wink J."/>
        </authorList>
    </citation>
    <scope>NUCLEOTIDE SEQUENCE [LARGE SCALE GENOMIC DNA]</scope>
    <source>
        <strain evidence="9 10">4NS15</strain>
    </source>
</reference>
<dbReference type="SUPFAM" id="SSF54427">
    <property type="entry name" value="NTF2-like"/>
    <property type="match status" value="1"/>
</dbReference>
<keyword evidence="5" id="KW-0804">Transcription</keyword>
<dbReference type="InterPro" id="IPR013325">
    <property type="entry name" value="RNA_pol_sigma_r2"/>
</dbReference>
<dbReference type="Gene3D" id="1.10.10.10">
    <property type="entry name" value="Winged helix-like DNA-binding domain superfamily/Winged helix DNA-binding domain"/>
    <property type="match status" value="1"/>
</dbReference>
<dbReference type="CDD" id="cd06171">
    <property type="entry name" value="Sigma70_r4"/>
    <property type="match status" value="1"/>
</dbReference>
<dbReference type="Proteomes" id="UP000763557">
    <property type="component" value="Unassembled WGS sequence"/>
</dbReference>
<dbReference type="NCBIfam" id="NF006089">
    <property type="entry name" value="PRK08241.1"/>
    <property type="match status" value="1"/>
</dbReference>
<dbReference type="RefSeq" id="WP_173135289.1">
    <property type="nucleotide sequence ID" value="NZ_CBCSGW010000002.1"/>
</dbReference>
<evidence type="ECO:0000256" key="1">
    <source>
        <dbReference type="ARBA" id="ARBA00010641"/>
    </source>
</evidence>
<dbReference type="PANTHER" id="PTHR43133:SF65">
    <property type="entry name" value="ECF RNA POLYMERASE SIGMA FACTOR SIGG"/>
    <property type="match status" value="1"/>
</dbReference>
<dbReference type="NCBIfam" id="TIGR02960">
    <property type="entry name" value="SigX5"/>
    <property type="match status" value="1"/>
</dbReference>
<name>A0ABX2F7W8_9PSEU</name>
<evidence type="ECO:0000313" key="10">
    <source>
        <dbReference type="Proteomes" id="UP000763557"/>
    </source>
</evidence>
<dbReference type="InterPro" id="IPR013324">
    <property type="entry name" value="RNA_pol_sigma_r3/r4-like"/>
</dbReference>
<feature type="domain" description="RNA polymerase sigma-70 region 2" evidence="6">
    <location>
        <begin position="14"/>
        <end position="77"/>
    </location>
</feature>
<feature type="domain" description="RNA polymerase sigma factor 70 region 4 type 2" evidence="7">
    <location>
        <begin position="123"/>
        <end position="174"/>
    </location>
</feature>
<dbReference type="Pfam" id="PF04542">
    <property type="entry name" value="Sigma70_r2"/>
    <property type="match status" value="1"/>
</dbReference>
<evidence type="ECO:0000259" key="8">
    <source>
        <dbReference type="Pfam" id="PF12680"/>
    </source>
</evidence>
<evidence type="ECO:0000256" key="2">
    <source>
        <dbReference type="ARBA" id="ARBA00011344"/>
    </source>
</evidence>
<evidence type="ECO:0000256" key="5">
    <source>
        <dbReference type="ARBA" id="ARBA00023163"/>
    </source>
</evidence>
<keyword evidence="4" id="KW-0731">Sigma factor</keyword>
<comment type="similarity">
    <text evidence="1">Belongs to the sigma-70 factor family. ECF subfamily.</text>
</comment>
<dbReference type="InterPro" id="IPR032710">
    <property type="entry name" value="NTF2-like_dom_sf"/>
</dbReference>
<dbReference type="Gene3D" id="1.10.1740.10">
    <property type="match status" value="1"/>
</dbReference>
<dbReference type="SUPFAM" id="SSF88659">
    <property type="entry name" value="Sigma3 and sigma4 domains of RNA polymerase sigma factors"/>
    <property type="match status" value="1"/>
</dbReference>
<evidence type="ECO:0000256" key="4">
    <source>
        <dbReference type="ARBA" id="ARBA00023082"/>
    </source>
</evidence>
<dbReference type="SUPFAM" id="SSF88946">
    <property type="entry name" value="Sigma2 domain of RNA polymerase sigma factors"/>
    <property type="match status" value="1"/>
</dbReference>
<dbReference type="EMBL" id="JAAATY010000014">
    <property type="protein sequence ID" value="NRN67446.1"/>
    <property type="molecule type" value="Genomic_DNA"/>
</dbReference>
<dbReference type="NCBIfam" id="TIGR02937">
    <property type="entry name" value="sigma70-ECF"/>
    <property type="match status" value="1"/>
</dbReference>
<keyword evidence="10" id="KW-1185">Reference proteome</keyword>
<dbReference type="InterPro" id="IPR039425">
    <property type="entry name" value="RNA_pol_sigma-70-like"/>
</dbReference>
<dbReference type="Gene3D" id="3.10.450.50">
    <property type="match status" value="1"/>
</dbReference>
<dbReference type="InterPro" id="IPR013249">
    <property type="entry name" value="RNA_pol_sigma70_r4_t2"/>
</dbReference>
<dbReference type="InterPro" id="IPR036388">
    <property type="entry name" value="WH-like_DNA-bd_sf"/>
</dbReference>
<dbReference type="InterPro" id="IPR037401">
    <property type="entry name" value="SnoaL-like"/>
</dbReference>
<sequence length="312" mass="35042">MTSTEDFTRLADPFRRELLVHCYRMLGSVHDAEDTVQETFLQAWRAFDGFEGRSSLRTWLYRIATRACLKALEKGKRRPLPHGLGTAPGDPGEPLAGPRREMLWLEPFPTPAETVDARQTTRLALIAALQHLPPRQRAVLILRDVLMWHAHEVAELLDITVAATNSLLQRARAHVGDLSQDDVLEPADPGAIATVERLVRAFENADNAALMRLLTDDAVWEMPPIPSWFTGRAAIGRFLANLGWCTAPDNVKFARIRANDQPALAWWLRDYEGGLYHAHCIEVLTVTADGVKHATSFMNPELFPFFGLPMHK</sequence>
<comment type="caution">
    <text evidence="9">The sequence shown here is derived from an EMBL/GenBank/DDBJ whole genome shotgun (WGS) entry which is preliminary data.</text>
</comment>
<evidence type="ECO:0000259" key="7">
    <source>
        <dbReference type="Pfam" id="PF08281"/>
    </source>
</evidence>
<accession>A0ABX2F7W8</accession>
<proteinExistence type="inferred from homology"/>
<gene>
    <name evidence="9" type="ORF">GC106_46860</name>
</gene>
<dbReference type="InterPro" id="IPR014284">
    <property type="entry name" value="RNA_pol_sigma-70_dom"/>
</dbReference>
<comment type="subunit">
    <text evidence="2">Interacts transiently with the RNA polymerase catalytic core formed by RpoA, RpoB, RpoC and RpoZ (2 alpha, 1 beta, 1 beta' and 1 omega subunit) to form the RNA polymerase holoenzyme that can initiate transcription.</text>
</comment>
<evidence type="ECO:0000259" key="6">
    <source>
        <dbReference type="Pfam" id="PF04542"/>
    </source>
</evidence>
<dbReference type="InterPro" id="IPR014305">
    <property type="entry name" value="RNA_pol_sigma-G_actinobac"/>
</dbReference>
<organism evidence="9 10">
    <name type="scientific">Kibdelosporangium persicum</name>
    <dbReference type="NCBI Taxonomy" id="2698649"/>
    <lineage>
        <taxon>Bacteria</taxon>
        <taxon>Bacillati</taxon>
        <taxon>Actinomycetota</taxon>
        <taxon>Actinomycetes</taxon>
        <taxon>Pseudonocardiales</taxon>
        <taxon>Pseudonocardiaceae</taxon>
        <taxon>Kibdelosporangium</taxon>
    </lineage>
</organism>
<protein>
    <submittedName>
        <fullName evidence="9">RNA polymerase sigma factor</fullName>
    </submittedName>
</protein>
<evidence type="ECO:0000256" key="3">
    <source>
        <dbReference type="ARBA" id="ARBA00023015"/>
    </source>
</evidence>